<reference evidence="1" key="1">
    <citation type="submission" date="2022-01" db="EMBL/GenBank/DDBJ databases">
        <title>Nocardioidaceae gen. sp. A5X3R13.</title>
        <authorList>
            <person name="Lopez Marin M.A."/>
            <person name="Uhlik O."/>
        </authorList>
    </citation>
    <scope>NUCLEOTIDE SEQUENCE</scope>
    <source>
        <strain evidence="1">A5X3R13</strain>
    </source>
</reference>
<evidence type="ECO:0000313" key="1">
    <source>
        <dbReference type="EMBL" id="UYM07951.1"/>
    </source>
</evidence>
<evidence type="ECO:0000313" key="2">
    <source>
        <dbReference type="Proteomes" id="UP001164390"/>
    </source>
</evidence>
<proteinExistence type="predicted"/>
<dbReference type="EMBL" id="CP094970">
    <property type="protein sequence ID" value="UYM07951.1"/>
    <property type="molecule type" value="Genomic_DNA"/>
</dbReference>
<dbReference type="KEGG" id="sgrg:L0C25_00210"/>
<dbReference type="InterPro" id="IPR011059">
    <property type="entry name" value="Metal-dep_hydrolase_composite"/>
</dbReference>
<dbReference type="Proteomes" id="UP001164390">
    <property type="component" value="Chromosome"/>
</dbReference>
<dbReference type="Gene3D" id="2.30.40.10">
    <property type="entry name" value="Urease, subunit C, domain 1"/>
    <property type="match status" value="1"/>
</dbReference>
<protein>
    <submittedName>
        <fullName evidence="1">Uncharacterized protein</fullName>
    </submittedName>
</protein>
<name>A0AA46TMC8_9ACTN</name>
<accession>A0AA46TMC8</accession>
<keyword evidence="2" id="KW-1185">Reference proteome</keyword>
<sequence>MWRLDTIAHADIDDPIAALVLGAAPPLELLLVDGRPVVERDRVVTADEETLAREADAVHRELLRKAP</sequence>
<dbReference type="AlphaFoldDB" id="A0AA46TMC8"/>
<gene>
    <name evidence="1" type="ORF">L0C25_00210</name>
</gene>
<dbReference type="GO" id="GO:0016810">
    <property type="term" value="F:hydrolase activity, acting on carbon-nitrogen (but not peptide) bonds"/>
    <property type="evidence" value="ECO:0007669"/>
    <property type="project" value="InterPro"/>
</dbReference>
<organism evidence="1 2">
    <name type="scientific">Solicola gregarius</name>
    <dbReference type="NCBI Taxonomy" id="2908642"/>
    <lineage>
        <taxon>Bacteria</taxon>
        <taxon>Bacillati</taxon>
        <taxon>Actinomycetota</taxon>
        <taxon>Actinomycetes</taxon>
        <taxon>Propionibacteriales</taxon>
        <taxon>Nocardioidaceae</taxon>
        <taxon>Solicola</taxon>
    </lineage>
</organism>
<dbReference type="SUPFAM" id="SSF51338">
    <property type="entry name" value="Composite domain of metallo-dependent hydrolases"/>
    <property type="match status" value="1"/>
</dbReference>